<comment type="caution">
    <text evidence="3">The sequence shown here is derived from an EMBL/GenBank/DDBJ whole genome shotgun (WGS) entry which is preliminary data.</text>
</comment>
<evidence type="ECO:0000256" key="1">
    <source>
        <dbReference type="SAM" id="SignalP"/>
    </source>
</evidence>
<accession>A0A267E4D5</accession>
<dbReference type="OrthoDB" id="74764at2759"/>
<feature type="domain" description="WSC" evidence="2">
    <location>
        <begin position="40"/>
        <end position="136"/>
    </location>
</feature>
<evidence type="ECO:0000313" key="3">
    <source>
        <dbReference type="EMBL" id="PAA55532.1"/>
    </source>
</evidence>
<dbReference type="AlphaFoldDB" id="A0A267E4D5"/>
<evidence type="ECO:0000313" key="4">
    <source>
        <dbReference type="Proteomes" id="UP000215902"/>
    </source>
</evidence>
<gene>
    <name evidence="3" type="ORF">BOX15_Mlig002939g3</name>
</gene>
<sequence>MLNFQFIACLVVLLTTVASVQACPRSFVAIRNTFSSRIKTLNGPSCFTERSLRTAGETEGTYDELKETMTPDACRKLCKDKGHSASSIIAVSQTLCHCDKNFKKEGLSDVAKCTNSCPGNLDERCGGPDYLSAYPV</sequence>
<dbReference type="SMART" id="SM00321">
    <property type="entry name" value="WSC"/>
    <property type="match status" value="1"/>
</dbReference>
<dbReference type="Proteomes" id="UP000215902">
    <property type="component" value="Unassembled WGS sequence"/>
</dbReference>
<name>A0A267E4D5_9PLAT</name>
<feature type="signal peptide" evidence="1">
    <location>
        <begin position="1"/>
        <end position="22"/>
    </location>
</feature>
<organism evidence="3 4">
    <name type="scientific">Macrostomum lignano</name>
    <dbReference type="NCBI Taxonomy" id="282301"/>
    <lineage>
        <taxon>Eukaryota</taxon>
        <taxon>Metazoa</taxon>
        <taxon>Spiralia</taxon>
        <taxon>Lophotrochozoa</taxon>
        <taxon>Platyhelminthes</taxon>
        <taxon>Rhabditophora</taxon>
        <taxon>Macrostomorpha</taxon>
        <taxon>Macrostomida</taxon>
        <taxon>Macrostomidae</taxon>
        <taxon>Macrostomum</taxon>
    </lineage>
</organism>
<dbReference type="InterPro" id="IPR002889">
    <property type="entry name" value="WSC_carb-bd"/>
</dbReference>
<keyword evidence="1" id="KW-0732">Signal</keyword>
<dbReference type="EMBL" id="NIVC01002740">
    <property type="protein sequence ID" value="PAA55532.1"/>
    <property type="molecule type" value="Genomic_DNA"/>
</dbReference>
<dbReference type="PROSITE" id="PS51212">
    <property type="entry name" value="WSC"/>
    <property type="match status" value="1"/>
</dbReference>
<dbReference type="Pfam" id="PF01822">
    <property type="entry name" value="WSC"/>
    <property type="match status" value="1"/>
</dbReference>
<feature type="chain" id="PRO_5012808751" description="WSC domain-containing protein" evidence="1">
    <location>
        <begin position="23"/>
        <end position="136"/>
    </location>
</feature>
<proteinExistence type="predicted"/>
<evidence type="ECO:0000259" key="2">
    <source>
        <dbReference type="PROSITE" id="PS51212"/>
    </source>
</evidence>
<keyword evidence="4" id="KW-1185">Reference proteome</keyword>
<reference evidence="3 4" key="1">
    <citation type="submission" date="2017-06" db="EMBL/GenBank/DDBJ databases">
        <title>A platform for efficient transgenesis in Macrostomum lignano, a flatworm model organism for stem cell research.</title>
        <authorList>
            <person name="Berezikov E."/>
        </authorList>
    </citation>
    <scope>NUCLEOTIDE SEQUENCE [LARGE SCALE GENOMIC DNA]</scope>
    <source>
        <strain evidence="3">DV1</strain>
        <tissue evidence="3">Whole organism</tissue>
    </source>
</reference>
<protein>
    <recommendedName>
        <fullName evidence="2">WSC domain-containing protein</fullName>
    </recommendedName>
</protein>